<protein>
    <recommendedName>
        <fullName evidence="4">DUF998 domain-containing protein</fullName>
    </recommendedName>
</protein>
<evidence type="ECO:0000256" key="1">
    <source>
        <dbReference type="SAM" id="Phobius"/>
    </source>
</evidence>
<reference evidence="2" key="1">
    <citation type="submission" date="2021-01" db="EMBL/GenBank/DDBJ databases">
        <title>Whole genome shotgun sequence of Virgisporangium aliadipatigenens NBRC 105644.</title>
        <authorList>
            <person name="Komaki H."/>
            <person name="Tamura T."/>
        </authorList>
    </citation>
    <scope>NUCLEOTIDE SEQUENCE</scope>
    <source>
        <strain evidence="2">NBRC 105644</strain>
    </source>
</reference>
<feature type="transmembrane region" description="Helical" evidence="1">
    <location>
        <begin position="48"/>
        <end position="70"/>
    </location>
</feature>
<keyword evidence="1" id="KW-1133">Transmembrane helix</keyword>
<dbReference type="Pfam" id="PF06197">
    <property type="entry name" value="DUF998"/>
    <property type="match status" value="1"/>
</dbReference>
<evidence type="ECO:0008006" key="4">
    <source>
        <dbReference type="Google" id="ProtNLM"/>
    </source>
</evidence>
<feature type="transmembrane region" description="Helical" evidence="1">
    <location>
        <begin position="82"/>
        <end position="99"/>
    </location>
</feature>
<keyword evidence="1" id="KW-0812">Transmembrane</keyword>
<dbReference type="AlphaFoldDB" id="A0A8J3YNT3"/>
<feature type="transmembrane region" description="Helical" evidence="1">
    <location>
        <begin position="150"/>
        <end position="169"/>
    </location>
</feature>
<dbReference type="EMBL" id="BOPF01000023">
    <property type="protein sequence ID" value="GIJ48994.1"/>
    <property type="molecule type" value="Genomic_DNA"/>
</dbReference>
<organism evidence="2 3">
    <name type="scientific">Virgisporangium aliadipatigenens</name>
    <dbReference type="NCBI Taxonomy" id="741659"/>
    <lineage>
        <taxon>Bacteria</taxon>
        <taxon>Bacillati</taxon>
        <taxon>Actinomycetota</taxon>
        <taxon>Actinomycetes</taxon>
        <taxon>Micromonosporales</taxon>
        <taxon>Micromonosporaceae</taxon>
        <taxon>Virgisporangium</taxon>
    </lineage>
</organism>
<keyword evidence="1" id="KW-0472">Membrane</keyword>
<evidence type="ECO:0000313" key="2">
    <source>
        <dbReference type="EMBL" id="GIJ48994.1"/>
    </source>
</evidence>
<comment type="caution">
    <text evidence="2">The sequence shown here is derived from an EMBL/GenBank/DDBJ whole genome shotgun (WGS) entry which is preliminary data.</text>
</comment>
<keyword evidence="3" id="KW-1185">Reference proteome</keyword>
<accession>A0A8J3YNT3</accession>
<dbReference type="RefSeq" id="WP_203902447.1">
    <property type="nucleotide sequence ID" value="NZ_BOPF01000023.1"/>
</dbReference>
<feature type="transmembrane region" description="Helical" evidence="1">
    <location>
        <begin position="119"/>
        <end position="138"/>
    </location>
</feature>
<sequence length="209" mass="22314">MTRLLSLSGSVATALAVVVIAALHVTPPSSYVDPVRRTISQYAHESNGWVFNLGVLLLVAGSVAIQAALIRANVLAPGSTGSVALALWSLSLAAVVYWPKHNWQVGPSASGDIHRVASLVAFLSLPVAAVLIGSPWLTHERWRHHARATLVLGILSVLAFAPIVYAFVAEPFTGVRWWRAIPLGAVERVLVLTEVAGVLSLGWWAARVR</sequence>
<dbReference type="Proteomes" id="UP000619260">
    <property type="component" value="Unassembled WGS sequence"/>
</dbReference>
<dbReference type="InterPro" id="IPR009339">
    <property type="entry name" value="DUF998"/>
</dbReference>
<proteinExistence type="predicted"/>
<name>A0A8J3YNT3_9ACTN</name>
<evidence type="ECO:0000313" key="3">
    <source>
        <dbReference type="Proteomes" id="UP000619260"/>
    </source>
</evidence>
<feature type="transmembrane region" description="Helical" evidence="1">
    <location>
        <begin position="189"/>
        <end position="206"/>
    </location>
</feature>
<gene>
    <name evidence="2" type="ORF">Val02_58800</name>
</gene>